<evidence type="ECO:0000313" key="2">
    <source>
        <dbReference type="EMBL" id="TFY68256.1"/>
    </source>
</evidence>
<dbReference type="AlphaFoldDB" id="A0A4Y9Z0A0"/>
<evidence type="ECO:0000313" key="3">
    <source>
        <dbReference type="Proteomes" id="UP000298390"/>
    </source>
</evidence>
<sequence>MPGPAPPLLAEPAWLSSQKQPDFALVADIDFDPRLMGLITVRNKKHSYQYWRHQTRDFLRTFYIPQPDLLKRNHRIINIRWSGWDIPELYTTSSENTASNKRPSSPLHQEQSPSKRARVDAEANSDETRKHASSSSPQEPVSIESASEDNALPSAKSHSPDHDCSGLFGASPVLEPEPTTEAASDNVLDQASSERTKAQPPLGDLLSSQAEGAADKENISIGETPTLNGHGDTSVQTAEQPADLTARLPLATRGLELSSAGKNALNDLGNIASGASVSVSGSESVALVNAGDDVTVCQVPSGRSSTLGEHDGTPSASASALQVAAADIKKVCGKIAQREAAAEATGGEQDRADLVAFERTIDDILVQGRGV</sequence>
<evidence type="ECO:0000256" key="1">
    <source>
        <dbReference type="SAM" id="MobiDB-lite"/>
    </source>
</evidence>
<feature type="compositionally biased region" description="Basic and acidic residues" evidence="1">
    <location>
        <begin position="117"/>
        <end position="130"/>
    </location>
</feature>
<name>A0A4Y9Z0A0_9APHY</name>
<gene>
    <name evidence="2" type="ORF">EVJ58_g1100</name>
</gene>
<feature type="compositionally biased region" description="Polar residues" evidence="1">
    <location>
        <begin position="181"/>
        <end position="191"/>
    </location>
</feature>
<feature type="compositionally biased region" description="Polar residues" evidence="1">
    <location>
        <begin position="94"/>
        <end position="114"/>
    </location>
</feature>
<protein>
    <submittedName>
        <fullName evidence="2">Uncharacterized protein</fullName>
    </submittedName>
</protein>
<dbReference type="Proteomes" id="UP000298390">
    <property type="component" value="Unassembled WGS sequence"/>
</dbReference>
<feature type="region of interest" description="Disordered" evidence="1">
    <location>
        <begin position="94"/>
        <end position="205"/>
    </location>
</feature>
<proteinExistence type="predicted"/>
<comment type="caution">
    <text evidence="2">The sequence shown here is derived from an EMBL/GenBank/DDBJ whole genome shotgun (WGS) entry which is preliminary data.</text>
</comment>
<reference evidence="2 3" key="1">
    <citation type="submission" date="2019-01" db="EMBL/GenBank/DDBJ databases">
        <title>Genome sequencing of the rare red list fungi Fomitopsis rosea.</title>
        <authorList>
            <person name="Buettner E."/>
            <person name="Kellner H."/>
        </authorList>
    </citation>
    <scope>NUCLEOTIDE SEQUENCE [LARGE SCALE GENOMIC DNA]</scope>
    <source>
        <strain evidence="2 3">DSM 105464</strain>
    </source>
</reference>
<organism evidence="2 3">
    <name type="scientific">Rhodofomes roseus</name>
    <dbReference type="NCBI Taxonomy" id="34475"/>
    <lineage>
        <taxon>Eukaryota</taxon>
        <taxon>Fungi</taxon>
        <taxon>Dikarya</taxon>
        <taxon>Basidiomycota</taxon>
        <taxon>Agaricomycotina</taxon>
        <taxon>Agaricomycetes</taxon>
        <taxon>Polyporales</taxon>
        <taxon>Rhodofomes</taxon>
    </lineage>
</organism>
<accession>A0A4Y9Z0A0</accession>
<dbReference type="EMBL" id="SEKV01000034">
    <property type="protein sequence ID" value="TFY68256.1"/>
    <property type="molecule type" value="Genomic_DNA"/>
</dbReference>